<organism evidence="2 3">
    <name type="scientific">Burkholderia contaminans</name>
    <dbReference type="NCBI Taxonomy" id="488447"/>
    <lineage>
        <taxon>Bacteria</taxon>
        <taxon>Pseudomonadati</taxon>
        <taxon>Pseudomonadota</taxon>
        <taxon>Betaproteobacteria</taxon>
        <taxon>Burkholderiales</taxon>
        <taxon>Burkholderiaceae</taxon>
        <taxon>Burkholderia</taxon>
        <taxon>Burkholderia cepacia complex</taxon>
    </lineage>
</organism>
<feature type="domain" description="IraD/Gp25-like" evidence="1">
    <location>
        <begin position="14"/>
        <end position="83"/>
    </location>
</feature>
<name>A0A3N8PET2_9BURK</name>
<dbReference type="Pfam" id="PF04965">
    <property type="entry name" value="GPW_gp25"/>
    <property type="match status" value="1"/>
</dbReference>
<comment type="caution">
    <text evidence="2">The sequence shown here is derived from an EMBL/GenBank/DDBJ whole genome shotgun (WGS) entry which is preliminary data.</text>
</comment>
<dbReference type="Gene3D" id="3.10.450.40">
    <property type="match status" value="1"/>
</dbReference>
<sequence>MSGMDAQTGAFIDGDEHLSQSLAIIMSTPLASRVKRRTFGSELPDLIDGPANRALLVRVYAAVATAIMRWEPRLTLTKVAFDAAVLAAGDFRNGRVPILIEGYKTVNGRQIPVSVKSSVDVSGVRA</sequence>
<accession>A0A3N8PET2</accession>
<evidence type="ECO:0000313" key="3">
    <source>
        <dbReference type="Proteomes" id="UP000277921"/>
    </source>
</evidence>
<dbReference type="EMBL" id="QTQV01000021">
    <property type="protein sequence ID" value="RQT09825.1"/>
    <property type="molecule type" value="Genomic_DNA"/>
</dbReference>
<dbReference type="InterPro" id="IPR007048">
    <property type="entry name" value="IraD/Gp25-like"/>
</dbReference>
<evidence type="ECO:0000313" key="2">
    <source>
        <dbReference type="EMBL" id="RQT09825.1"/>
    </source>
</evidence>
<proteinExistence type="predicted"/>
<dbReference type="SUPFAM" id="SSF160719">
    <property type="entry name" value="gpW/gp25-like"/>
    <property type="match status" value="1"/>
</dbReference>
<dbReference type="AlphaFoldDB" id="A0A3N8PET2"/>
<gene>
    <name evidence="2" type="ORF">DF051_29525</name>
</gene>
<dbReference type="Proteomes" id="UP000277921">
    <property type="component" value="Unassembled WGS sequence"/>
</dbReference>
<evidence type="ECO:0000259" key="1">
    <source>
        <dbReference type="Pfam" id="PF04965"/>
    </source>
</evidence>
<reference evidence="2 3" key="1">
    <citation type="submission" date="2018-08" db="EMBL/GenBank/DDBJ databases">
        <title>Comparative analysis of Burkholderia isolates from Puerto Rico.</title>
        <authorList>
            <person name="Hall C."/>
            <person name="Sahl J."/>
            <person name="Wagner D."/>
        </authorList>
    </citation>
    <scope>NUCLEOTIDE SEQUENCE [LARGE SCALE GENOMIC DNA]</scope>
    <source>
        <strain evidence="2 3">Bp9025</strain>
    </source>
</reference>
<protein>
    <submittedName>
        <fullName evidence="2">Baseplate assembly protein</fullName>
    </submittedName>
</protein>